<gene>
    <name evidence="1" type="ORF">Plec18167_006619</name>
</gene>
<sequence length="146" mass="16721">MVKQAFKNTAPGGWVEFQDWDCNLYSEDGTVEGTSIDKYYKTIISGYTKLGYDPSPGPKFEGWLKDAGYEDIHVKQYLIPLGSWPKDKRLKTLGTWNLMQAEMGFEACAMALLTRHENWSKEEVDILVTKTKEDARSPRIHGLFHL</sequence>
<comment type="caution">
    <text evidence="1">The sequence shown here is derived from an EMBL/GenBank/DDBJ whole genome shotgun (WGS) entry which is preliminary data.</text>
</comment>
<accession>A0ABR3X9U7</accession>
<dbReference type="SUPFAM" id="SSF53335">
    <property type="entry name" value="S-adenosyl-L-methionine-dependent methyltransferases"/>
    <property type="match status" value="1"/>
</dbReference>
<proteinExistence type="predicted"/>
<evidence type="ECO:0000313" key="1">
    <source>
        <dbReference type="EMBL" id="KAL1872501.1"/>
    </source>
</evidence>
<dbReference type="Proteomes" id="UP001583193">
    <property type="component" value="Unassembled WGS sequence"/>
</dbReference>
<evidence type="ECO:0008006" key="3">
    <source>
        <dbReference type="Google" id="ProtNLM"/>
    </source>
</evidence>
<dbReference type="InterPro" id="IPR029063">
    <property type="entry name" value="SAM-dependent_MTases_sf"/>
</dbReference>
<organism evidence="1 2">
    <name type="scientific">Paecilomyces lecythidis</name>
    <dbReference type="NCBI Taxonomy" id="3004212"/>
    <lineage>
        <taxon>Eukaryota</taxon>
        <taxon>Fungi</taxon>
        <taxon>Dikarya</taxon>
        <taxon>Ascomycota</taxon>
        <taxon>Pezizomycotina</taxon>
        <taxon>Eurotiomycetes</taxon>
        <taxon>Eurotiomycetidae</taxon>
        <taxon>Eurotiales</taxon>
        <taxon>Thermoascaceae</taxon>
        <taxon>Paecilomyces</taxon>
    </lineage>
</organism>
<name>A0ABR3X9U7_9EURO</name>
<dbReference type="EMBL" id="JAVDPF010000024">
    <property type="protein sequence ID" value="KAL1872501.1"/>
    <property type="molecule type" value="Genomic_DNA"/>
</dbReference>
<protein>
    <recommendedName>
        <fullName evidence="3">Methyltransferase tdiE</fullName>
    </recommendedName>
</protein>
<evidence type="ECO:0000313" key="2">
    <source>
        <dbReference type="Proteomes" id="UP001583193"/>
    </source>
</evidence>
<reference evidence="1 2" key="1">
    <citation type="journal article" date="2024" name="IMA Fungus">
        <title>IMA Genome - F19 : A genome assembly and annotation guide to empower mycologists, including annotated draft genome sequences of Ceratocystis pirilliformis, Diaporthe australafricana, Fusarium ophioides, Paecilomyces lecythidis, and Sporothrix stenoceras.</title>
        <authorList>
            <person name="Aylward J."/>
            <person name="Wilson A.M."/>
            <person name="Visagie C.M."/>
            <person name="Spraker J."/>
            <person name="Barnes I."/>
            <person name="Buitendag C."/>
            <person name="Ceriani C."/>
            <person name="Del Mar Angel L."/>
            <person name="du Plessis D."/>
            <person name="Fuchs T."/>
            <person name="Gasser K."/>
            <person name="Kramer D."/>
            <person name="Li W."/>
            <person name="Munsamy K."/>
            <person name="Piso A."/>
            <person name="Price J.L."/>
            <person name="Sonnekus B."/>
            <person name="Thomas C."/>
            <person name="van der Nest A."/>
            <person name="van Dijk A."/>
            <person name="van Heerden A."/>
            <person name="van Vuuren N."/>
            <person name="Yilmaz N."/>
            <person name="Duong T.A."/>
            <person name="van der Merwe N.A."/>
            <person name="Wingfield M.J."/>
            <person name="Wingfield B.D."/>
        </authorList>
    </citation>
    <scope>NUCLEOTIDE SEQUENCE [LARGE SCALE GENOMIC DNA]</scope>
    <source>
        <strain evidence="1 2">CMW 18167</strain>
    </source>
</reference>
<keyword evidence="2" id="KW-1185">Reference proteome</keyword>